<evidence type="ECO:0000256" key="1">
    <source>
        <dbReference type="SAM" id="MobiDB-lite"/>
    </source>
</evidence>
<dbReference type="EMBL" id="JEMC01001490">
    <property type="protein sequence ID" value="KYF96893.1"/>
    <property type="molecule type" value="Genomic_DNA"/>
</dbReference>
<name>A0A150SWU6_SORCE</name>
<evidence type="ECO:0000313" key="3">
    <source>
        <dbReference type="Proteomes" id="UP000075515"/>
    </source>
</evidence>
<dbReference type="Proteomes" id="UP000075515">
    <property type="component" value="Unassembled WGS sequence"/>
</dbReference>
<evidence type="ECO:0008006" key="4">
    <source>
        <dbReference type="Google" id="ProtNLM"/>
    </source>
</evidence>
<evidence type="ECO:0000313" key="2">
    <source>
        <dbReference type="EMBL" id="KYF96893.1"/>
    </source>
</evidence>
<gene>
    <name evidence="2" type="ORF">BE18_20710</name>
</gene>
<reference evidence="2 3" key="1">
    <citation type="submission" date="2014-02" db="EMBL/GenBank/DDBJ databases">
        <title>The small core and large imbalanced accessory genome model reveals a collaborative survival strategy of Sorangium cellulosum strains in nature.</title>
        <authorList>
            <person name="Han K."/>
            <person name="Peng R."/>
            <person name="Blom J."/>
            <person name="Li Y.-Z."/>
        </authorList>
    </citation>
    <scope>NUCLEOTIDE SEQUENCE [LARGE SCALE GENOMIC DNA]</scope>
    <source>
        <strain evidence="2 3">So0149</strain>
    </source>
</reference>
<dbReference type="Gene3D" id="3.30.870.10">
    <property type="entry name" value="Endonuclease Chain A"/>
    <property type="match status" value="2"/>
</dbReference>
<dbReference type="AlphaFoldDB" id="A0A150SWU6"/>
<comment type="caution">
    <text evidence="2">The sequence shown here is derived from an EMBL/GenBank/DDBJ whole genome shotgun (WGS) entry which is preliminary data.</text>
</comment>
<proteinExistence type="predicted"/>
<dbReference type="CDD" id="cd09117">
    <property type="entry name" value="PLDc_Bfil_DEXD_like"/>
    <property type="match status" value="1"/>
</dbReference>
<feature type="region of interest" description="Disordered" evidence="1">
    <location>
        <begin position="661"/>
        <end position="683"/>
    </location>
</feature>
<sequence length="683" mass="74680">MKRETRLFDELDRFAGGGEITHALGLSFGYDGDIANERLWKPLVEKYGLRHPLVIADGVVDEGTALGVHVLRARRQRGVFHAKLFLAVRDGAVFAAIGSANLTRGGLGANLELLTPLVFSPDAERPPPRAVLEEMLAFVRRVAADLRVAGDSVERVLAVVDQATLVLDDLPEPRRGPDLRFVHSYEVPIWEQLRDLHGDDPVQHLLVVSPFLEADKPEADGADSLLRHALGEGLPWAPRAKAPRLSLCTDAIDPNKPMPLPRLALEELAAAVEIRAQALSAEPRRLHGKLVAIFGKKRTTVLWGSPNFTPSALLRATHDRGNTECALVLSATASSVDAAGVLEEFDVGELFHVYRGPLPLTLVPPPLPPLIFEVGEALYDPKTRVLVVCGESWSPNVDRIRVLAVEREGTRALFEGAVLGAGNYSFEIQEPPLEEEDPETGRRRLRTLALRIEALDSGGAVLDAREVRPNVRFEDALALRDNLLIETEAITADALLMPTATPEQRVAAVDARIEAWKAARRGEQKGSTLHQASLDTFFRNVRLGLDKQVKGLMGQRGSRFALRRWSGDLRRSLTSACAGSVDGLRCAYLVARVAQHVERVLDMVPRWHGDPTPAYAAMEAEKLAAALESVSLERGVQQELLDEVRAARESAVASLRRIAAGGQVASAKGDDAERPKRRTRRST</sequence>
<organism evidence="2 3">
    <name type="scientific">Sorangium cellulosum</name>
    <name type="common">Polyangium cellulosum</name>
    <dbReference type="NCBI Taxonomy" id="56"/>
    <lineage>
        <taxon>Bacteria</taxon>
        <taxon>Pseudomonadati</taxon>
        <taxon>Myxococcota</taxon>
        <taxon>Polyangia</taxon>
        <taxon>Polyangiales</taxon>
        <taxon>Polyangiaceae</taxon>
        <taxon>Sorangium</taxon>
    </lineage>
</organism>
<protein>
    <recommendedName>
        <fullName evidence="4">PLD phosphodiesterase domain-containing protein</fullName>
    </recommendedName>
</protein>
<accession>A0A150SWU6</accession>